<dbReference type="SFLD" id="SFLDG01168">
    <property type="entry name" value="Ferric_reductase_subgroup_(FRE"/>
    <property type="match status" value="1"/>
</dbReference>
<evidence type="ECO:0000256" key="7">
    <source>
        <dbReference type="ARBA" id="ARBA00023002"/>
    </source>
</evidence>
<feature type="transmembrane region" description="Helical" evidence="11">
    <location>
        <begin position="156"/>
        <end position="177"/>
    </location>
</feature>
<feature type="transmembrane region" description="Helical" evidence="11">
    <location>
        <begin position="214"/>
        <end position="236"/>
    </location>
</feature>
<feature type="transmembrane region" description="Helical" evidence="11">
    <location>
        <begin position="91"/>
        <end position="108"/>
    </location>
</feature>
<keyword evidence="2" id="KW-0285">Flavoprotein</keyword>
<accession>W0TEZ1</accession>
<keyword evidence="9 11" id="KW-0472">Membrane</keyword>
<dbReference type="KEGG" id="kmx:KLMA_60070"/>
<dbReference type="AlphaFoldDB" id="W0TEZ1"/>
<dbReference type="InterPro" id="IPR013130">
    <property type="entry name" value="Fe3_Rdtase_TM_dom"/>
</dbReference>
<dbReference type="PANTHER" id="PTHR11972">
    <property type="entry name" value="NADPH OXIDASE"/>
    <property type="match status" value="1"/>
</dbReference>
<evidence type="ECO:0000256" key="9">
    <source>
        <dbReference type="ARBA" id="ARBA00023136"/>
    </source>
</evidence>
<feature type="transmembrane region" description="Helical" evidence="11">
    <location>
        <begin position="189"/>
        <end position="208"/>
    </location>
</feature>
<dbReference type="VEuPathDB" id="FungiDB:KLMA_60070"/>
<comment type="subcellular location">
    <subcellularLocation>
        <location evidence="1">Membrane</location>
        <topology evidence="1">Multi-pass membrane protein</topology>
    </subcellularLocation>
</comment>
<keyword evidence="8" id="KW-0406">Ion transport</keyword>
<sequence>MHSWLFEFWEWLRDHCPSFDRGTPKPLRSWLVRRSGLTIMGISMVIIFFVIPLSNYLKLKPFFFKVEHRLKHHTFKRTAWIHKSSIYHNESLQITVFWTVLMFTLVLYDCNNDLLIITKRLGRIPVCMMPALLFLTTRPSPLPHVLYFSLLPLHKWISRIVVLQSLLHTILYTIQYARKGTLAKLQKLANVWGIIAMALFLLIGITSLPKIRRVNFQLFYCVHYAATWMSVVLLQYHARPNMNMVSIINVTLLVGQIVYRVWHTKVSTISVIPVSPSISVVEFPMSDLCKKPILPSGHIRMNNYHRFWLKRWFYHLIPFQHPYTIASLPNEPTVRLIVRTGRFPLRTNSKYYITGAFEPKVDFMSKKDARNNHRLLPFQSATPTLLLSPLSFNINAKRVFMVVGGSAISFGLPMLRILNFNGVTVKLLWVTRDHRDMKILNVFKNNYSGLEIYVTGTLGAEQDLQIDYVDYGPDTLGELENSSAQSHQLQSQSQSQSQSQEHQHLLQTPIKRRRSHQSLQSPALPSSSDLNPTTSLNSDSQTHYGSLPTDKGGLFSAELGTSAKDNEDEFDFTDLFSASATLKRKKSVPKIQEMPPSPFHKDEMFRKPKVVIPPNDENYKSDTESLEEDDMKLTIPAGVKLVFGRPKLSQLDYQWCLQKECAPPSEVDNCCVMSADNNVTHVDDLAKVWVIAAGPRGLVDSTRRWAKDGGLHFHEESFSV</sequence>
<dbReference type="Pfam" id="PF01794">
    <property type="entry name" value="Ferric_reduct"/>
    <property type="match status" value="1"/>
</dbReference>
<dbReference type="GO" id="GO:0033215">
    <property type="term" value="P:reductive iron assimilation"/>
    <property type="evidence" value="ECO:0007669"/>
    <property type="project" value="TreeGrafter"/>
</dbReference>
<protein>
    <submittedName>
        <fullName evidence="13">Probable ferric reductase transmembrane component 8</fullName>
    </submittedName>
</protein>
<keyword evidence="5" id="KW-0249">Electron transport</keyword>
<dbReference type="CDD" id="cd06186">
    <property type="entry name" value="NOX_Duox_like_FAD_NADP"/>
    <property type="match status" value="1"/>
</dbReference>
<feature type="compositionally biased region" description="Low complexity" evidence="10">
    <location>
        <begin position="482"/>
        <end position="500"/>
    </location>
</feature>
<feature type="transmembrane region" description="Helical" evidence="11">
    <location>
        <begin position="37"/>
        <end position="57"/>
    </location>
</feature>
<evidence type="ECO:0000256" key="3">
    <source>
        <dbReference type="ARBA" id="ARBA00022692"/>
    </source>
</evidence>
<feature type="compositionally biased region" description="Low complexity" evidence="10">
    <location>
        <begin position="517"/>
        <end position="528"/>
    </location>
</feature>
<dbReference type="GeneID" id="34717298"/>
<evidence type="ECO:0000259" key="12">
    <source>
        <dbReference type="Pfam" id="PF01794"/>
    </source>
</evidence>
<keyword evidence="3 11" id="KW-0812">Transmembrane</keyword>
<dbReference type="SFLD" id="SFLDS00052">
    <property type="entry name" value="Ferric_Reductase_Domain"/>
    <property type="match status" value="1"/>
</dbReference>
<evidence type="ECO:0000256" key="5">
    <source>
        <dbReference type="ARBA" id="ARBA00022982"/>
    </source>
</evidence>
<proteinExistence type="predicted"/>
<dbReference type="GO" id="GO:0000293">
    <property type="term" value="F:ferric-chelate reductase activity"/>
    <property type="evidence" value="ECO:0007669"/>
    <property type="project" value="TreeGrafter"/>
</dbReference>
<dbReference type="RefSeq" id="XP_022677155.1">
    <property type="nucleotide sequence ID" value="XM_022820721.1"/>
</dbReference>
<feature type="transmembrane region" description="Helical" evidence="11">
    <location>
        <begin position="243"/>
        <end position="262"/>
    </location>
</feature>
<reference evidence="13 14" key="1">
    <citation type="journal article" date="2015" name="Biotechnol. Biofuels">
        <title>Genetic basis of the highly efficient yeast Kluyveromyces marxianus: complete genome sequence and transcriptome analyses.</title>
        <authorList>
            <person name="Lertwattanasakul N."/>
            <person name="Kosaka T."/>
            <person name="Hosoyama A."/>
            <person name="Suzuki Y."/>
            <person name="Rodrussamee N."/>
            <person name="Matsutani M."/>
            <person name="Murata M."/>
            <person name="Fujimoto N."/>
            <person name="Suprayogi"/>
            <person name="Tsuchikane K."/>
            <person name="Limtong S."/>
            <person name="Fujita N."/>
            <person name="Yamada M."/>
        </authorList>
    </citation>
    <scope>NUCLEOTIDE SEQUENCE [LARGE SCALE GENOMIC DNA]</scope>
    <source>
        <strain evidence="14">DMKU3-1042 / BCC 29191 / NBRC 104275</strain>
    </source>
</reference>
<name>W0TEZ1_KLUMD</name>
<feature type="region of interest" description="Disordered" evidence="10">
    <location>
        <begin position="477"/>
        <end position="551"/>
    </location>
</feature>
<dbReference type="OrthoDB" id="10006946at2759"/>
<evidence type="ECO:0000313" key="13">
    <source>
        <dbReference type="EMBL" id="BAO41361.1"/>
    </source>
</evidence>
<evidence type="ECO:0000256" key="1">
    <source>
        <dbReference type="ARBA" id="ARBA00004141"/>
    </source>
</evidence>
<evidence type="ECO:0000256" key="2">
    <source>
        <dbReference type="ARBA" id="ARBA00022630"/>
    </source>
</evidence>
<keyword evidence="8" id="KW-0813">Transport</keyword>
<gene>
    <name evidence="13" type="primary">FRE8</name>
    <name evidence="13" type="ORF">KLMA_60070</name>
</gene>
<evidence type="ECO:0000256" key="4">
    <source>
        <dbReference type="ARBA" id="ARBA00022827"/>
    </source>
</evidence>
<dbReference type="Proteomes" id="UP000065495">
    <property type="component" value="Chromosome 6"/>
</dbReference>
<dbReference type="InterPro" id="IPR050369">
    <property type="entry name" value="RBOH/FRE"/>
</dbReference>
<dbReference type="EMBL" id="AP012218">
    <property type="protein sequence ID" value="BAO41361.1"/>
    <property type="molecule type" value="Genomic_DNA"/>
</dbReference>
<keyword evidence="4" id="KW-0274">FAD</keyword>
<dbReference type="GO" id="GO:0005886">
    <property type="term" value="C:plasma membrane"/>
    <property type="evidence" value="ECO:0007669"/>
    <property type="project" value="TreeGrafter"/>
</dbReference>
<evidence type="ECO:0000313" key="14">
    <source>
        <dbReference type="Proteomes" id="UP000065495"/>
    </source>
</evidence>
<organism evidence="13 14">
    <name type="scientific">Kluyveromyces marxianus (strain DMKU3-1042 / BCC 29191 / NBRC 104275)</name>
    <name type="common">Yeast</name>
    <name type="synonym">Candida kefyr</name>
    <dbReference type="NCBI Taxonomy" id="1003335"/>
    <lineage>
        <taxon>Eukaryota</taxon>
        <taxon>Fungi</taxon>
        <taxon>Dikarya</taxon>
        <taxon>Ascomycota</taxon>
        <taxon>Saccharomycotina</taxon>
        <taxon>Saccharomycetes</taxon>
        <taxon>Saccharomycetales</taxon>
        <taxon>Saccharomycetaceae</taxon>
        <taxon>Kluyveromyces</taxon>
    </lineage>
</organism>
<feature type="compositionally biased region" description="Polar residues" evidence="10">
    <location>
        <begin position="529"/>
        <end position="544"/>
    </location>
</feature>
<keyword evidence="7" id="KW-0560">Oxidoreductase</keyword>
<evidence type="ECO:0000256" key="8">
    <source>
        <dbReference type="ARBA" id="ARBA00023065"/>
    </source>
</evidence>
<feature type="domain" description="Ferric oxidoreductase" evidence="12">
    <location>
        <begin position="121"/>
        <end position="233"/>
    </location>
</feature>
<dbReference type="SFLD" id="SFLDF00463">
    <property type="entry name" value="AIM14"/>
    <property type="match status" value="1"/>
</dbReference>
<keyword evidence="6 11" id="KW-1133">Transmembrane helix</keyword>
<evidence type="ECO:0000256" key="11">
    <source>
        <dbReference type="SAM" id="Phobius"/>
    </source>
</evidence>
<evidence type="ECO:0000256" key="10">
    <source>
        <dbReference type="SAM" id="MobiDB-lite"/>
    </source>
</evidence>
<dbReference type="PANTHER" id="PTHR11972:SF178">
    <property type="entry name" value="FERRIC REDUCTASE TRANSMEMBRANE COMPONENT 8-RELATED"/>
    <property type="match status" value="1"/>
</dbReference>
<evidence type="ECO:0000256" key="6">
    <source>
        <dbReference type="ARBA" id="ARBA00022989"/>
    </source>
</evidence>